<dbReference type="InterPro" id="IPR000719">
    <property type="entry name" value="Prot_kinase_dom"/>
</dbReference>
<dbReference type="CDD" id="cd14014">
    <property type="entry name" value="STKc_PknB_like"/>
    <property type="match status" value="1"/>
</dbReference>
<evidence type="ECO:0000256" key="1">
    <source>
        <dbReference type="ARBA" id="ARBA00012513"/>
    </source>
</evidence>
<dbReference type="AlphaFoldDB" id="A0A5C1A9V4"/>
<dbReference type="EC" id="2.7.11.1" evidence="1"/>
<dbReference type="EMBL" id="CP042425">
    <property type="protein sequence ID" value="QEL13818.1"/>
    <property type="molecule type" value="Genomic_DNA"/>
</dbReference>
<dbReference type="PROSITE" id="PS00107">
    <property type="entry name" value="PROTEIN_KINASE_ATP"/>
    <property type="match status" value="1"/>
</dbReference>
<feature type="binding site" evidence="7">
    <location>
        <position position="102"/>
    </location>
    <ligand>
        <name>ATP</name>
        <dbReference type="ChEBI" id="CHEBI:30616"/>
    </ligand>
</feature>
<dbReference type="OrthoDB" id="257436at2"/>
<keyword evidence="4 7" id="KW-0547">Nucleotide-binding</keyword>
<keyword evidence="6 7" id="KW-0067">ATP-binding</keyword>
<dbReference type="KEGG" id="lrs:PX52LOC_00676"/>
<evidence type="ECO:0000313" key="10">
    <source>
        <dbReference type="EMBL" id="QEL13818.1"/>
    </source>
</evidence>
<dbReference type="RefSeq" id="WP_149108757.1">
    <property type="nucleotide sequence ID" value="NZ_CP042425.1"/>
</dbReference>
<keyword evidence="11" id="KW-1185">Reference proteome</keyword>
<evidence type="ECO:0000256" key="3">
    <source>
        <dbReference type="ARBA" id="ARBA00022679"/>
    </source>
</evidence>
<feature type="domain" description="Protein kinase" evidence="9">
    <location>
        <begin position="73"/>
        <end position="340"/>
    </location>
</feature>
<dbReference type="InterPro" id="IPR008271">
    <property type="entry name" value="Ser/Thr_kinase_AS"/>
</dbReference>
<sequence length="820" mass="88317">MRAPTSTPELLDLVRKSGIYAPQQLDDRLKGVPNLPADANQSAAVLVQQGMLTRFQAKLLLTGRYRGFKLGSYILREQIGQGGMGAVYLAEHATLQRKVALKVLPPVAKDGNARLNVERFLREARSVAALDHPNIVRIHDVGQQGEVHYLVMEYVDGQSLEDMLKKGGPIPASRAVEFIAQAAAGLQHAHEKKFIHRDIKPANLMLAKDGTVKLLDLGLARSSSDERDKLTEKMDEGAIVGTADFISPEQALNHPSIDIRSDIYSLGATFFALVTGTPPFAGNTTQKLMQHQMKDAPSLTTIDRTFPPELGKVVAKMLQKKPEKRFQSPAEVIQAVAAWLPNAGAQRMVVSLSGTDLAHSAEMQSTLSEIATGATNRLGTRRLAGPRAERPWKLYAGIGTAVAVVAVAAGWFAFGGSGGDKNPVVAATAATNAGAKPAPLPVVPTPTSDTTKTPPAPTPATANKVVQRFDAAEIKPFHLVLKKTTRLEGESPKLPPSWRCEVYEKDSIGEFRATEVDGRKVFAIGCKEGKSSSQLVYSTGKSLEAGHTYEVRVDFKLDAAVKGKVQSQTVGDWQVIRNTELKGTGWQTAFNRFVAPAGEVQLTFGSGTVAPSKFLYVHTIEVVDLGVTTDAKPAEPKPPAPRPSADLTPGDTALSIDFAGREALQYTVQNRKPSADPDKVLPAGVSGHCWKAESIAEFRLGDAAGKPAFGVTNLNDAISAQIQVNLSELAPDKLIEGKKFRLKIEYRTMNDAEGNLFVRRQKNDYKPFGGAKFVGTNGEWKTVTVDFTTPADAMDMVAENTTVGEGNSLSVAKIELIELK</sequence>
<keyword evidence="2 10" id="KW-0723">Serine/threonine-protein kinase</keyword>
<dbReference type="GO" id="GO:0005524">
    <property type="term" value="F:ATP binding"/>
    <property type="evidence" value="ECO:0007669"/>
    <property type="project" value="UniProtKB-UniRule"/>
</dbReference>
<keyword evidence="5 10" id="KW-0418">Kinase</keyword>
<protein>
    <recommendedName>
        <fullName evidence="1">non-specific serine/threonine protein kinase</fullName>
        <ecNumber evidence="1">2.7.11.1</ecNumber>
    </recommendedName>
</protein>
<gene>
    <name evidence="10" type="ORF">PX52LOC_00676</name>
</gene>
<dbReference type="FunFam" id="1.10.510.10:FF:000021">
    <property type="entry name" value="Serine/threonine protein kinase"/>
    <property type="match status" value="1"/>
</dbReference>
<dbReference type="PANTHER" id="PTHR43289:SF6">
    <property type="entry name" value="SERINE_THREONINE-PROTEIN KINASE NEKL-3"/>
    <property type="match status" value="1"/>
</dbReference>
<evidence type="ECO:0000256" key="6">
    <source>
        <dbReference type="ARBA" id="ARBA00022840"/>
    </source>
</evidence>
<organism evidence="10 11">
    <name type="scientific">Limnoglobus roseus</name>
    <dbReference type="NCBI Taxonomy" id="2598579"/>
    <lineage>
        <taxon>Bacteria</taxon>
        <taxon>Pseudomonadati</taxon>
        <taxon>Planctomycetota</taxon>
        <taxon>Planctomycetia</taxon>
        <taxon>Gemmatales</taxon>
        <taxon>Gemmataceae</taxon>
        <taxon>Limnoglobus</taxon>
    </lineage>
</organism>
<feature type="region of interest" description="Disordered" evidence="8">
    <location>
        <begin position="630"/>
        <end position="650"/>
    </location>
</feature>
<dbReference type="InterPro" id="IPR011009">
    <property type="entry name" value="Kinase-like_dom_sf"/>
</dbReference>
<dbReference type="Proteomes" id="UP000324974">
    <property type="component" value="Chromosome"/>
</dbReference>
<evidence type="ECO:0000256" key="7">
    <source>
        <dbReference type="PROSITE-ProRule" id="PRU10141"/>
    </source>
</evidence>
<name>A0A5C1A9V4_9BACT</name>
<evidence type="ECO:0000313" key="11">
    <source>
        <dbReference type="Proteomes" id="UP000324974"/>
    </source>
</evidence>
<evidence type="ECO:0000259" key="9">
    <source>
        <dbReference type="PROSITE" id="PS50011"/>
    </source>
</evidence>
<dbReference type="Gene3D" id="3.30.200.20">
    <property type="entry name" value="Phosphorylase Kinase, domain 1"/>
    <property type="match status" value="1"/>
</dbReference>
<proteinExistence type="predicted"/>
<dbReference type="PROSITE" id="PS00108">
    <property type="entry name" value="PROTEIN_KINASE_ST"/>
    <property type="match status" value="1"/>
</dbReference>
<accession>A0A5C1A9V4</accession>
<evidence type="ECO:0000256" key="5">
    <source>
        <dbReference type="ARBA" id="ARBA00022777"/>
    </source>
</evidence>
<dbReference type="GO" id="GO:0004674">
    <property type="term" value="F:protein serine/threonine kinase activity"/>
    <property type="evidence" value="ECO:0007669"/>
    <property type="project" value="UniProtKB-KW"/>
</dbReference>
<evidence type="ECO:0000256" key="4">
    <source>
        <dbReference type="ARBA" id="ARBA00022741"/>
    </source>
</evidence>
<dbReference type="PROSITE" id="PS50011">
    <property type="entry name" value="PROTEIN_KINASE_DOM"/>
    <property type="match status" value="1"/>
</dbReference>
<reference evidence="11" key="1">
    <citation type="submission" date="2019-08" db="EMBL/GenBank/DDBJ databases">
        <title>Limnoglobus roseus gen. nov., sp. nov., a novel freshwater planctomycete with a giant genome from the family Gemmataceae.</title>
        <authorList>
            <person name="Kulichevskaya I.S."/>
            <person name="Naumoff D.G."/>
            <person name="Miroshnikov K."/>
            <person name="Ivanova A."/>
            <person name="Philippov D.A."/>
            <person name="Hakobyan A."/>
            <person name="Rijpstra I.C."/>
            <person name="Sinninghe Damste J.S."/>
            <person name="Liesack W."/>
            <person name="Dedysh S.N."/>
        </authorList>
    </citation>
    <scope>NUCLEOTIDE SEQUENCE [LARGE SCALE GENOMIC DNA]</scope>
    <source>
        <strain evidence="11">PX52</strain>
    </source>
</reference>
<dbReference type="InterPro" id="IPR017441">
    <property type="entry name" value="Protein_kinase_ATP_BS"/>
</dbReference>
<dbReference type="Gene3D" id="2.60.120.260">
    <property type="entry name" value="Galactose-binding domain-like"/>
    <property type="match status" value="2"/>
</dbReference>
<evidence type="ECO:0000256" key="2">
    <source>
        <dbReference type="ARBA" id="ARBA00022527"/>
    </source>
</evidence>
<evidence type="ECO:0000256" key="8">
    <source>
        <dbReference type="SAM" id="MobiDB-lite"/>
    </source>
</evidence>
<dbReference type="Gene3D" id="1.10.510.10">
    <property type="entry name" value="Transferase(Phosphotransferase) domain 1"/>
    <property type="match status" value="1"/>
</dbReference>
<dbReference type="SMART" id="SM00220">
    <property type="entry name" value="S_TKc"/>
    <property type="match status" value="1"/>
</dbReference>
<dbReference type="Pfam" id="PF00069">
    <property type="entry name" value="Pkinase"/>
    <property type="match status" value="1"/>
</dbReference>
<dbReference type="PANTHER" id="PTHR43289">
    <property type="entry name" value="MITOGEN-ACTIVATED PROTEIN KINASE KINASE KINASE 20-RELATED"/>
    <property type="match status" value="1"/>
</dbReference>
<feature type="region of interest" description="Disordered" evidence="8">
    <location>
        <begin position="437"/>
        <end position="461"/>
    </location>
</feature>
<keyword evidence="3" id="KW-0808">Transferase</keyword>
<dbReference type="SUPFAM" id="SSF56112">
    <property type="entry name" value="Protein kinase-like (PK-like)"/>
    <property type="match status" value="1"/>
</dbReference>